<evidence type="ECO:0000256" key="1">
    <source>
        <dbReference type="SAM" id="Phobius"/>
    </source>
</evidence>
<dbReference type="InterPro" id="IPR036514">
    <property type="entry name" value="SGNH_hydro_sf"/>
</dbReference>
<keyword evidence="4" id="KW-1185">Reference proteome</keyword>
<reference evidence="3" key="2">
    <citation type="submission" date="2020-09" db="EMBL/GenBank/DDBJ databases">
        <authorList>
            <person name="Sun Q."/>
            <person name="Ohkuma M."/>
        </authorList>
    </citation>
    <scope>NUCLEOTIDE SEQUENCE</scope>
    <source>
        <strain evidence="3">JCM 3276</strain>
    </source>
</reference>
<keyword evidence="1" id="KW-0472">Membrane</keyword>
<evidence type="ECO:0000313" key="4">
    <source>
        <dbReference type="Proteomes" id="UP000660680"/>
    </source>
</evidence>
<evidence type="ECO:0000313" key="3">
    <source>
        <dbReference type="EMBL" id="GGS14187.1"/>
    </source>
</evidence>
<feature type="transmembrane region" description="Helical" evidence="1">
    <location>
        <begin position="245"/>
        <end position="266"/>
    </location>
</feature>
<feature type="transmembrane region" description="Helical" evidence="1">
    <location>
        <begin position="207"/>
        <end position="225"/>
    </location>
</feature>
<dbReference type="PANTHER" id="PTHR30383">
    <property type="entry name" value="THIOESTERASE 1/PROTEASE 1/LYSOPHOSPHOLIPASE L1"/>
    <property type="match status" value="1"/>
</dbReference>
<dbReference type="EMBL" id="BMRB01000001">
    <property type="protein sequence ID" value="GGS14187.1"/>
    <property type="molecule type" value="Genomic_DNA"/>
</dbReference>
<organism evidence="3 4">
    <name type="scientific">Actinokineospora fastidiosa</name>
    <dbReference type="NCBI Taxonomy" id="1816"/>
    <lineage>
        <taxon>Bacteria</taxon>
        <taxon>Bacillati</taxon>
        <taxon>Actinomycetota</taxon>
        <taxon>Actinomycetes</taxon>
        <taxon>Pseudonocardiales</taxon>
        <taxon>Pseudonocardiaceae</taxon>
        <taxon>Actinokineospora</taxon>
    </lineage>
</organism>
<evidence type="ECO:0000259" key="2">
    <source>
        <dbReference type="Pfam" id="PF13472"/>
    </source>
</evidence>
<sequence>MVERVLPGLRMLAVAVGSLGGLSAGAYGLLNTQSKRARTVIGVPKDRPFLADGVYLPDGTGPVARGAALSFAVFGDSSAAGLGAESADRLPGVRLARGLAEELGEPVRLVTHAVVGSRTTHLAAQVDAALTDPPAVALVLVGGNDVTARLGIAESAALLARQVDRLLAAGVAVVVGTCPDLGAIRPIPQPLREVARRYSLALARAQARALAGSGAVVVPMAALLTRHFVDRHAELFSPDRFHPNGAGYGLAADMLLAPLCAAAGLWEGRRS</sequence>
<keyword evidence="1" id="KW-1133">Transmembrane helix</keyword>
<comment type="caution">
    <text evidence="3">The sequence shown here is derived from an EMBL/GenBank/DDBJ whole genome shotgun (WGS) entry which is preliminary data.</text>
</comment>
<dbReference type="SUPFAM" id="SSF52266">
    <property type="entry name" value="SGNH hydrolase"/>
    <property type="match status" value="1"/>
</dbReference>
<dbReference type="AlphaFoldDB" id="A0A918G1Z7"/>
<feature type="transmembrane region" description="Helical" evidence="1">
    <location>
        <begin position="12"/>
        <end position="30"/>
    </location>
</feature>
<accession>A0A918G1Z7</accession>
<dbReference type="InterPro" id="IPR051532">
    <property type="entry name" value="Ester_Hydrolysis_Enzymes"/>
</dbReference>
<dbReference type="PANTHER" id="PTHR30383:SF5">
    <property type="entry name" value="SGNH HYDROLASE-TYPE ESTERASE DOMAIN-CONTAINING PROTEIN"/>
    <property type="match status" value="1"/>
</dbReference>
<name>A0A918G1Z7_9PSEU</name>
<dbReference type="InterPro" id="IPR013830">
    <property type="entry name" value="SGNH_hydro"/>
</dbReference>
<protein>
    <submittedName>
        <fullName evidence="3">Lipase</fullName>
    </submittedName>
</protein>
<reference evidence="3" key="1">
    <citation type="journal article" date="2014" name="Int. J. Syst. Evol. Microbiol.">
        <title>Complete genome sequence of Corynebacterium casei LMG S-19264T (=DSM 44701T), isolated from a smear-ripened cheese.</title>
        <authorList>
            <consortium name="US DOE Joint Genome Institute (JGI-PGF)"/>
            <person name="Walter F."/>
            <person name="Albersmeier A."/>
            <person name="Kalinowski J."/>
            <person name="Ruckert C."/>
        </authorList>
    </citation>
    <scope>NUCLEOTIDE SEQUENCE</scope>
    <source>
        <strain evidence="3">JCM 3276</strain>
    </source>
</reference>
<keyword evidence="1" id="KW-0812">Transmembrane</keyword>
<gene>
    <name evidence="3" type="ORF">GCM10010171_02570</name>
</gene>
<dbReference type="Pfam" id="PF13472">
    <property type="entry name" value="Lipase_GDSL_2"/>
    <property type="match status" value="1"/>
</dbReference>
<feature type="domain" description="SGNH hydrolase-type esterase" evidence="2">
    <location>
        <begin position="73"/>
        <end position="249"/>
    </location>
</feature>
<dbReference type="GO" id="GO:0004622">
    <property type="term" value="F:phosphatidylcholine lysophospholipase activity"/>
    <property type="evidence" value="ECO:0007669"/>
    <property type="project" value="TreeGrafter"/>
</dbReference>
<dbReference type="CDD" id="cd01836">
    <property type="entry name" value="FeeA_FeeB_like"/>
    <property type="match status" value="1"/>
</dbReference>
<proteinExistence type="predicted"/>
<dbReference type="Proteomes" id="UP000660680">
    <property type="component" value="Unassembled WGS sequence"/>
</dbReference>
<dbReference type="Gene3D" id="3.40.50.1110">
    <property type="entry name" value="SGNH hydrolase"/>
    <property type="match status" value="1"/>
</dbReference>